<proteinExistence type="predicted"/>
<dbReference type="SUPFAM" id="SSF55729">
    <property type="entry name" value="Acyl-CoA N-acyltransferases (Nat)"/>
    <property type="match status" value="1"/>
</dbReference>
<evidence type="ECO:0000256" key="1">
    <source>
        <dbReference type="ARBA" id="ARBA00022679"/>
    </source>
</evidence>
<dbReference type="Gene3D" id="3.40.630.30">
    <property type="match status" value="1"/>
</dbReference>
<protein>
    <submittedName>
        <fullName evidence="4">Putative acetyltransferase</fullName>
    </submittedName>
</protein>
<keyword evidence="2" id="KW-0012">Acyltransferase</keyword>
<gene>
    <name evidence="4" type="ORF">LOSG293_070240</name>
</gene>
<feature type="domain" description="N-acetyltransferase" evidence="3">
    <location>
        <begin position="6"/>
        <end position="140"/>
    </location>
</feature>
<accession>A0A081BHG7</accession>
<name>A0A081BHG7_9LACO</name>
<dbReference type="PROSITE" id="PS51186">
    <property type="entry name" value="GNAT"/>
    <property type="match status" value="1"/>
</dbReference>
<dbReference type="Pfam" id="PF13673">
    <property type="entry name" value="Acetyltransf_10"/>
    <property type="match status" value="1"/>
</dbReference>
<keyword evidence="5" id="KW-1185">Reference proteome</keyword>
<evidence type="ECO:0000256" key="2">
    <source>
        <dbReference type="ARBA" id="ARBA00023315"/>
    </source>
</evidence>
<dbReference type="PANTHER" id="PTHR43800">
    <property type="entry name" value="PEPTIDYL-LYSINE N-ACETYLTRANSFERASE YJAB"/>
    <property type="match status" value="1"/>
</dbReference>
<evidence type="ECO:0000313" key="5">
    <source>
        <dbReference type="Proteomes" id="UP000028700"/>
    </source>
</evidence>
<keyword evidence="1 4" id="KW-0808">Transferase</keyword>
<dbReference type="CDD" id="cd04301">
    <property type="entry name" value="NAT_SF"/>
    <property type="match status" value="1"/>
</dbReference>
<dbReference type="Proteomes" id="UP000028700">
    <property type="component" value="Unassembled WGS sequence"/>
</dbReference>
<dbReference type="AlphaFoldDB" id="A0A081BHG7"/>
<organism evidence="4 5">
    <name type="scientific">Secundilactobacillus oryzae JCM 18671</name>
    <dbReference type="NCBI Taxonomy" id="1291743"/>
    <lineage>
        <taxon>Bacteria</taxon>
        <taxon>Bacillati</taxon>
        <taxon>Bacillota</taxon>
        <taxon>Bacilli</taxon>
        <taxon>Lactobacillales</taxon>
        <taxon>Lactobacillaceae</taxon>
        <taxon>Secundilactobacillus</taxon>
    </lineage>
</organism>
<dbReference type="InterPro" id="IPR000182">
    <property type="entry name" value="GNAT_dom"/>
</dbReference>
<dbReference type="GO" id="GO:0016747">
    <property type="term" value="F:acyltransferase activity, transferring groups other than amino-acyl groups"/>
    <property type="evidence" value="ECO:0007669"/>
    <property type="project" value="InterPro"/>
</dbReference>
<dbReference type="eggNOG" id="COG0456">
    <property type="taxonomic scope" value="Bacteria"/>
</dbReference>
<dbReference type="InterPro" id="IPR016181">
    <property type="entry name" value="Acyl_CoA_acyltransferase"/>
</dbReference>
<dbReference type="STRING" id="1291743.LOSG293_070240"/>
<reference evidence="4" key="1">
    <citation type="journal article" date="2014" name="Genome Announc.">
        <title>Draft Genome Sequence of Lactobacillus oryzae Strain SG293T.</title>
        <authorList>
            <person name="Tanizawa Y."/>
            <person name="Fujisawa T."/>
            <person name="Mochizuki T."/>
            <person name="Kaminuma E."/>
            <person name="Nakamura Y."/>
            <person name="Tohno M."/>
        </authorList>
    </citation>
    <scope>NUCLEOTIDE SEQUENCE [LARGE SCALE GENOMIC DNA]</scope>
    <source>
        <strain evidence="4">SG293</strain>
    </source>
</reference>
<evidence type="ECO:0000259" key="3">
    <source>
        <dbReference type="PROSITE" id="PS51186"/>
    </source>
</evidence>
<dbReference type="PANTHER" id="PTHR43800:SF1">
    <property type="entry name" value="PEPTIDYL-LYSINE N-ACETYLTRANSFERASE YJAB"/>
    <property type="match status" value="1"/>
</dbReference>
<dbReference type="EMBL" id="BBJM01000007">
    <property type="protein sequence ID" value="GAK47485.1"/>
    <property type="molecule type" value="Genomic_DNA"/>
</dbReference>
<evidence type="ECO:0000313" key="4">
    <source>
        <dbReference type="EMBL" id="GAK47485.1"/>
    </source>
</evidence>
<sequence>MMRVAITIRSMKNEDQERLAAIYLSARQQSFKWVASPELADFARDSRGESVIVAVQDDIIVGFASMNRLLAFVHLLFIDPEWQHQGVGHQLIQELEKRAKRPLTLKCVTENKAALAFYEHEGFKLLRENRFATPANNTLIKPKTSDAS</sequence>
<comment type="caution">
    <text evidence="4">The sequence shown here is derived from an EMBL/GenBank/DDBJ whole genome shotgun (WGS) entry which is preliminary data.</text>
</comment>